<dbReference type="HAMAP" id="MF_00147_B">
    <property type="entry name" value="TIM_B"/>
    <property type="match status" value="1"/>
</dbReference>
<evidence type="ECO:0000313" key="9">
    <source>
        <dbReference type="EMBL" id="RGM41405.1"/>
    </source>
</evidence>
<comment type="pathway">
    <text evidence="7 8">Carbohydrate biosynthesis; gluconeogenesis.</text>
</comment>
<gene>
    <name evidence="7" type="primary">tpiA</name>
    <name evidence="9" type="ORF">DXC17_05090</name>
</gene>
<dbReference type="EC" id="5.3.1.1" evidence="7 8"/>
<evidence type="ECO:0000256" key="8">
    <source>
        <dbReference type="RuleBase" id="RU363013"/>
    </source>
</evidence>
<comment type="subunit">
    <text evidence="7 8">Homodimer.</text>
</comment>
<dbReference type="Pfam" id="PF00121">
    <property type="entry name" value="TIM"/>
    <property type="match status" value="1"/>
</dbReference>
<dbReference type="GO" id="GO:0006094">
    <property type="term" value="P:gluconeogenesis"/>
    <property type="evidence" value="ECO:0007669"/>
    <property type="project" value="UniProtKB-UniRule"/>
</dbReference>
<dbReference type="PANTHER" id="PTHR21139:SF42">
    <property type="entry name" value="TRIOSEPHOSPHATE ISOMERASE"/>
    <property type="match status" value="1"/>
</dbReference>
<comment type="catalytic activity">
    <reaction evidence="7 8">
        <text>D-glyceraldehyde 3-phosphate = dihydroxyacetone phosphate</text>
        <dbReference type="Rhea" id="RHEA:18585"/>
        <dbReference type="ChEBI" id="CHEBI:57642"/>
        <dbReference type="ChEBI" id="CHEBI:59776"/>
        <dbReference type="EC" id="5.3.1.1"/>
    </reaction>
</comment>
<name>A0A3E4WGU1_9BACT</name>
<feature type="binding site" evidence="7">
    <location>
        <begin position="234"/>
        <end position="235"/>
    </location>
    <ligand>
        <name>substrate</name>
    </ligand>
</feature>
<dbReference type="NCBIfam" id="TIGR00419">
    <property type="entry name" value="tim"/>
    <property type="match status" value="1"/>
</dbReference>
<dbReference type="UniPathway" id="UPA00109">
    <property type="reaction ID" value="UER00189"/>
</dbReference>
<comment type="function">
    <text evidence="7">Involved in the gluconeogenesis. Catalyzes stereospecifically the conversion of dihydroxyacetone phosphate (DHAP) to D-glyceraldehyde-3-phosphate (G3P).</text>
</comment>
<evidence type="ECO:0000256" key="3">
    <source>
        <dbReference type="ARBA" id="ARBA00022432"/>
    </source>
</evidence>
<dbReference type="GO" id="GO:0046166">
    <property type="term" value="P:glyceraldehyde-3-phosphate biosynthetic process"/>
    <property type="evidence" value="ECO:0007669"/>
    <property type="project" value="TreeGrafter"/>
</dbReference>
<keyword evidence="3 7" id="KW-0312">Gluconeogenesis</keyword>
<feature type="active site" description="Proton acceptor" evidence="7">
    <location>
        <position position="167"/>
    </location>
</feature>
<sequence length="251" mass="26864">MRKNIVAGNWKMNKNLQEGIALAKELNEALTADKPNCDVIICTPFIHLASVTPLVDSSIIGVGAENCADKVSGAYTGEVSAEMVASTGAQYVILGHSERRAYYHETVEILEEKVKLALANNLKPIFCIGEVLEEREANKQNEVVEAQLASVFSLSAEDFGKVILAYEPVWAIGTGKTATPEQAQEIHAHIRSLVAAKYGQEVAENTSILYGGSCKPSNAKELFANPDVDGGLIGGAALKVADFKGIIDAFK</sequence>
<dbReference type="AlphaFoldDB" id="A0A3E4WGU1"/>
<evidence type="ECO:0000313" key="10">
    <source>
        <dbReference type="Proteomes" id="UP000260780"/>
    </source>
</evidence>
<dbReference type="PANTHER" id="PTHR21139">
    <property type="entry name" value="TRIOSEPHOSPHATE ISOMERASE"/>
    <property type="match status" value="1"/>
</dbReference>
<dbReference type="EMBL" id="QSTF01000008">
    <property type="protein sequence ID" value="RGM41405.1"/>
    <property type="molecule type" value="Genomic_DNA"/>
</dbReference>
<evidence type="ECO:0000256" key="4">
    <source>
        <dbReference type="ARBA" id="ARBA00022490"/>
    </source>
</evidence>
<dbReference type="Proteomes" id="UP000260780">
    <property type="component" value="Unassembled WGS sequence"/>
</dbReference>
<evidence type="ECO:0000256" key="7">
    <source>
        <dbReference type="HAMAP-Rule" id="MF_00147"/>
    </source>
</evidence>
<reference evidence="9 10" key="1">
    <citation type="submission" date="2018-08" db="EMBL/GenBank/DDBJ databases">
        <title>A genome reference for cultivated species of the human gut microbiota.</title>
        <authorList>
            <person name="Zou Y."/>
            <person name="Xue W."/>
            <person name="Luo G."/>
        </authorList>
    </citation>
    <scope>NUCLEOTIDE SEQUENCE [LARGE SCALE GENOMIC DNA]</scope>
    <source>
        <strain evidence="9 10">OM08-14</strain>
    </source>
</reference>
<dbReference type="SUPFAM" id="SSF51351">
    <property type="entry name" value="Triosephosphate isomerase (TIM)"/>
    <property type="match status" value="1"/>
</dbReference>
<keyword evidence="5 7" id="KW-0324">Glycolysis</keyword>
<organism evidence="9 10">
    <name type="scientific">Phocaeicola plebeius</name>
    <dbReference type="NCBI Taxonomy" id="310297"/>
    <lineage>
        <taxon>Bacteria</taxon>
        <taxon>Pseudomonadati</taxon>
        <taxon>Bacteroidota</taxon>
        <taxon>Bacteroidia</taxon>
        <taxon>Bacteroidales</taxon>
        <taxon>Bacteroidaceae</taxon>
        <taxon>Phocaeicola</taxon>
    </lineage>
</organism>
<dbReference type="PROSITE" id="PS00171">
    <property type="entry name" value="TIM_1"/>
    <property type="match status" value="1"/>
</dbReference>
<dbReference type="GO" id="GO:0004807">
    <property type="term" value="F:triose-phosphate isomerase activity"/>
    <property type="evidence" value="ECO:0007669"/>
    <property type="project" value="UniProtKB-UniRule"/>
</dbReference>
<comment type="similarity">
    <text evidence="2 7 8">Belongs to the triosephosphate isomerase family.</text>
</comment>
<evidence type="ECO:0000256" key="2">
    <source>
        <dbReference type="ARBA" id="ARBA00007422"/>
    </source>
</evidence>
<dbReference type="GO" id="GO:0005829">
    <property type="term" value="C:cytosol"/>
    <property type="evidence" value="ECO:0007669"/>
    <property type="project" value="TreeGrafter"/>
</dbReference>
<dbReference type="InterPro" id="IPR000652">
    <property type="entry name" value="Triosephosphate_isomerase"/>
</dbReference>
<evidence type="ECO:0000256" key="6">
    <source>
        <dbReference type="ARBA" id="ARBA00023235"/>
    </source>
</evidence>
<dbReference type="GO" id="GO:0019563">
    <property type="term" value="P:glycerol catabolic process"/>
    <property type="evidence" value="ECO:0007669"/>
    <property type="project" value="TreeGrafter"/>
</dbReference>
<dbReference type="UniPathway" id="UPA00138"/>
<dbReference type="FunFam" id="3.20.20.70:FF:000016">
    <property type="entry name" value="Triosephosphate isomerase"/>
    <property type="match status" value="1"/>
</dbReference>
<keyword evidence="4 7" id="KW-0963">Cytoplasm</keyword>
<feature type="binding site" evidence="7">
    <location>
        <begin position="9"/>
        <end position="11"/>
    </location>
    <ligand>
        <name>substrate</name>
    </ligand>
</feature>
<feature type="binding site" evidence="7">
    <location>
        <position position="173"/>
    </location>
    <ligand>
        <name>substrate</name>
    </ligand>
</feature>
<protein>
    <recommendedName>
        <fullName evidence="7 8">Triosephosphate isomerase</fullName>
        <shortName evidence="7">TIM</shortName>
        <shortName evidence="7">TPI</shortName>
        <ecNumber evidence="7 8">5.3.1.1</ecNumber>
    </recommendedName>
    <alternativeName>
        <fullName evidence="7">Triose-phosphate isomerase</fullName>
    </alternativeName>
</protein>
<proteinExistence type="inferred from homology"/>
<dbReference type="CDD" id="cd00311">
    <property type="entry name" value="TIM"/>
    <property type="match status" value="1"/>
</dbReference>
<dbReference type="InterPro" id="IPR020861">
    <property type="entry name" value="Triosephosphate_isomerase_AS"/>
</dbReference>
<dbReference type="InterPro" id="IPR022896">
    <property type="entry name" value="TrioseP_Isoase_bac/euk"/>
</dbReference>
<dbReference type="InterPro" id="IPR035990">
    <property type="entry name" value="TIM_sf"/>
</dbReference>
<dbReference type="STRING" id="310297.BHV76_00155"/>
<feature type="active site" description="Electrophile" evidence="7">
    <location>
        <position position="96"/>
    </location>
</feature>
<evidence type="ECO:0000256" key="1">
    <source>
        <dbReference type="ARBA" id="ARBA00004680"/>
    </source>
</evidence>
<dbReference type="PROSITE" id="PS51440">
    <property type="entry name" value="TIM_2"/>
    <property type="match status" value="1"/>
</dbReference>
<keyword evidence="6 7" id="KW-0413">Isomerase</keyword>
<dbReference type="GO" id="GO:0006096">
    <property type="term" value="P:glycolytic process"/>
    <property type="evidence" value="ECO:0007669"/>
    <property type="project" value="UniProtKB-UniRule"/>
</dbReference>
<comment type="subcellular location">
    <subcellularLocation>
        <location evidence="7 8">Cytoplasm</location>
    </subcellularLocation>
</comment>
<dbReference type="Gene3D" id="3.20.20.70">
    <property type="entry name" value="Aldolase class I"/>
    <property type="match status" value="1"/>
</dbReference>
<comment type="caution">
    <text evidence="9">The sequence shown here is derived from an EMBL/GenBank/DDBJ whole genome shotgun (WGS) entry which is preliminary data.</text>
</comment>
<dbReference type="RefSeq" id="WP_117747577.1">
    <property type="nucleotide sequence ID" value="NZ_CABOGR010000027.1"/>
</dbReference>
<feature type="binding site" evidence="7">
    <location>
        <position position="213"/>
    </location>
    <ligand>
        <name>substrate</name>
    </ligand>
</feature>
<dbReference type="InterPro" id="IPR013785">
    <property type="entry name" value="Aldolase_TIM"/>
</dbReference>
<comment type="pathway">
    <text evidence="1 7 8">Carbohydrate degradation; glycolysis; D-glyceraldehyde 3-phosphate from glycerone phosphate: step 1/1.</text>
</comment>
<evidence type="ECO:0000256" key="5">
    <source>
        <dbReference type="ARBA" id="ARBA00023152"/>
    </source>
</evidence>
<accession>A0A3E4WGU1</accession>